<dbReference type="RefSeq" id="WP_066409140.1">
    <property type="nucleotide sequence ID" value="NZ_CP011390.1"/>
</dbReference>
<organism evidence="1 2">
    <name type="scientific">Flavisolibacter tropicus</name>
    <dbReference type="NCBI Taxonomy" id="1492898"/>
    <lineage>
        <taxon>Bacteria</taxon>
        <taxon>Pseudomonadati</taxon>
        <taxon>Bacteroidota</taxon>
        <taxon>Chitinophagia</taxon>
        <taxon>Chitinophagales</taxon>
        <taxon>Chitinophagaceae</taxon>
        <taxon>Flavisolibacter</taxon>
    </lineage>
</organism>
<accession>A0A172U219</accession>
<name>A0A172U219_9BACT</name>
<sequence>MTSGKTIYLVILFFCFSCNKQPVNGNKKPGNYLEMFEALKIEADVPYHYVEVINNQQTGQSGTIVLSLKDTSITEFYNSNTIKDHFKLDSFQAYACNLVNYGRNKYKNNECLFINNARKAISHINGRTMISFDSISNGSYYYFQYLITR</sequence>
<protein>
    <submittedName>
        <fullName evidence="1">Uncharacterized protein</fullName>
    </submittedName>
</protein>
<dbReference type="Proteomes" id="UP000077177">
    <property type="component" value="Chromosome"/>
</dbReference>
<dbReference type="OrthoDB" id="1264044at2"/>
<keyword evidence="2" id="KW-1185">Reference proteome</keyword>
<dbReference type="AlphaFoldDB" id="A0A172U219"/>
<reference evidence="1 2" key="2">
    <citation type="journal article" date="2016" name="Int. J. Syst. Evol. Microbiol.">
        <title>Flavisolibacter tropicus sp. nov., isolated from tropical soil.</title>
        <authorList>
            <person name="Lee J.J."/>
            <person name="Kang M.S."/>
            <person name="Kim G.S."/>
            <person name="Lee C.S."/>
            <person name="Lim S."/>
            <person name="Lee J."/>
            <person name="Roh S.H."/>
            <person name="Kang H."/>
            <person name="Ha J.M."/>
            <person name="Bae S."/>
            <person name="Jung H.Y."/>
            <person name="Kim M.K."/>
        </authorList>
    </citation>
    <scope>NUCLEOTIDE SEQUENCE [LARGE SCALE GENOMIC DNA]</scope>
    <source>
        <strain evidence="1 2">LCS9</strain>
    </source>
</reference>
<evidence type="ECO:0000313" key="2">
    <source>
        <dbReference type="Proteomes" id="UP000077177"/>
    </source>
</evidence>
<dbReference type="KEGG" id="fla:SY85_24905"/>
<gene>
    <name evidence="1" type="ORF">SY85_24905</name>
</gene>
<dbReference type="EMBL" id="CP011390">
    <property type="protein sequence ID" value="ANE53218.1"/>
    <property type="molecule type" value="Genomic_DNA"/>
</dbReference>
<evidence type="ECO:0000313" key="1">
    <source>
        <dbReference type="EMBL" id="ANE53218.1"/>
    </source>
</evidence>
<proteinExistence type="predicted"/>
<reference evidence="2" key="1">
    <citation type="submission" date="2015-01" db="EMBL/GenBank/DDBJ databases">
        <title>Flavisolibacter sp./LCS9/ whole genome sequencing.</title>
        <authorList>
            <person name="Kim M.K."/>
            <person name="Srinivasan S."/>
            <person name="Lee J.-J."/>
        </authorList>
    </citation>
    <scope>NUCLEOTIDE SEQUENCE [LARGE SCALE GENOMIC DNA]</scope>
    <source>
        <strain evidence="2">LCS9</strain>
    </source>
</reference>